<dbReference type="Pfam" id="PF13921">
    <property type="entry name" value="Myb_DNA-bind_6"/>
    <property type="match status" value="1"/>
</dbReference>
<gene>
    <name evidence="4" type="ORF">M9Y10_026933</name>
    <name evidence="5" type="ORF">M9Y10_032879</name>
</gene>
<dbReference type="EMBL" id="JAPFFF010000054">
    <property type="protein sequence ID" value="KAK8838839.1"/>
    <property type="molecule type" value="Genomic_DNA"/>
</dbReference>
<name>A0ABR2GY22_9EUKA</name>
<evidence type="ECO:0008006" key="7">
    <source>
        <dbReference type="Google" id="ProtNLM"/>
    </source>
</evidence>
<feature type="domain" description="Myb-like" evidence="2">
    <location>
        <begin position="126"/>
        <end position="172"/>
    </location>
</feature>
<dbReference type="SMART" id="SM00717">
    <property type="entry name" value="SANT"/>
    <property type="match status" value="2"/>
</dbReference>
<protein>
    <recommendedName>
        <fullName evidence="7">Myb-like DNA-binding domain containing protein</fullName>
    </recommendedName>
</protein>
<evidence type="ECO:0000313" key="5">
    <source>
        <dbReference type="EMBL" id="KAK8838839.1"/>
    </source>
</evidence>
<dbReference type="CDD" id="cd00167">
    <property type="entry name" value="SANT"/>
    <property type="match status" value="2"/>
</dbReference>
<organism evidence="5 6">
    <name type="scientific">Tritrichomonas musculus</name>
    <dbReference type="NCBI Taxonomy" id="1915356"/>
    <lineage>
        <taxon>Eukaryota</taxon>
        <taxon>Metamonada</taxon>
        <taxon>Parabasalia</taxon>
        <taxon>Tritrichomonadida</taxon>
        <taxon>Tritrichomonadidae</taxon>
        <taxon>Tritrichomonas</taxon>
    </lineage>
</organism>
<dbReference type="InterPro" id="IPR017930">
    <property type="entry name" value="Myb_dom"/>
</dbReference>
<dbReference type="EMBL" id="JAPFFF010000357">
    <property type="protein sequence ID" value="KAK8834616.1"/>
    <property type="molecule type" value="Genomic_DNA"/>
</dbReference>
<evidence type="ECO:0000259" key="2">
    <source>
        <dbReference type="PROSITE" id="PS50090"/>
    </source>
</evidence>
<dbReference type="PANTHER" id="PTHR45614:SF299">
    <property type="entry name" value="MYB-LIKE DNA-BINDING DOMAIN CONTAINING PROTEIN"/>
    <property type="match status" value="1"/>
</dbReference>
<sequence length="341" mass="39471">MSQEDFPDFRIDDNQQDNQPFDMNQFMSNPNPMNLAQPGQNIFQNPINGNQEFIQNPRPQPQFFSSVQSPTPNPALYKKAKWTAEEDNLLRMLVKKEGTNNWSLIAQSIPDRTGKQCRERWLNQLRPELTKNNWTPQEDAILIHQQQIHGNMWTKIAQFLPGRSPNNVKNRWSWISRHQTTASLFAQMMPFNPSQVQNPPAQQQNTQQLLQIQQHQNKIHFQQQQIQTGLPMTMNLPTMNGNSQISMQSSAPFNNNFAMLQTAPPETQWAQSPGCPDIPAITNTNMRRFAFSDPNDQIQVNYHYSSLNTGDSFDPVTTDHDSFEFNLMDPDRDDDFNFDFS</sequence>
<dbReference type="InterPro" id="IPR009057">
    <property type="entry name" value="Homeodomain-like_sf"/>
</dbReference>
<dbReference type="Gene3D" id="1.10.10.60">
    <property type="entry name" value="Homeodomain-like"/>
    <property type="match status" value="2"/>
</dbReference>
<feature type="domain" description="HTH myb-type" evidence="3">
    <location>
        <begin position="131"/>
        <end position="180"/>
    </location>
</feature>
<evidence type="ECO:0000256" key="1">
    <source>
        <dbReference type="SAM" id="MobiDB-lite"/>
    </source>
</evidence>
<feature type="region of interest" description="Disordered" evidence="1">
    <location>
        <begin position="1"/>
        <end position="23"/>
    </location>
</feature>
<reference evidence="5 6" key="1">
    <citation type="submission" date="2024-04" db="EMBL/GenBank/DDBJ databases">
        <title>Tritrichomonas musculus Genome.</title>
        <authorList>
            <person name="Alves-Ferreira E."/>
            <person name="Grigg M."/>
            <person name="Lorenzi H."/>
            <person name="Galac M."/>
        </authorList>
    </citation>
    <scope>NUCLEOTIDE SEQUENCE [LARGE SCALE GENOMIC DNA]</scope>
    <source>
        <strain evidence="5 6">EAF2021</strain>
    </source>
</reference>
<proteinExistence type="predicted"/>
<evidence type="ECO:0000313" key="6">
    <source>
        <dbReference type="Proteomes" id="UP001470230"/>
    </source>
</evidence>
<comment type="caution">
    <text evidence="5">The sequence shown here is derived from an EMBL/GenBank/DDBJ whole genome shotgun (WGS) entry which is preliminary data.</text>
</comment>
<dbReference type="InterPro" id="IPR050560">
    <property type="entry name" value="MYB_TF"/>
</dbReference>
<dbReference type="Proteomes" id="UP001470230">
    <property type="component" value="Unassembled WGS sequence"/>
</dbReference>
<dbReference type="PROSITE" id="PS51294">
    <property type="entry name" value="HTH_MYB"/>
    <property type="match status" value="2"/>
</dbReference>
<evidence type="ECO:0000313" key="4">
    <source>
        <dbReference type="EMBL" id="KAK8834616.1"/>
    </source>
</evidence>
<accession>A0ABR2GY22</accession>
<dbReference type="InterPro" id="IPR001005">
    <property type="entry name" value="SANT/Myb"/>
</dbReference>
<evidence type="ECO:0000259" key="3">
    <source>
        <dbReference type="PROSITE" id="PS51294"/>
    </source>
</evidence>
<feature type="domain" description="HTH myb-type" evidence="3">
    <location>
        <begin position="78"/>
        <end position="129"/>
    </location>
</feature>
<dbReference type="PANTHER" id="PTHR45614">
    <property type="entry name" value="MYB PROTEIN-RELATED"/>
    <property type="match status" value="1"/>
</dbReference>
<dbReference type="PROSITE" id="PS50090">
    <property type="entry name" value="MYB_LIKE"/>
    <property type="match status" value="2"/>
</dbReference>
<feature type="domain" description="Myb-like" evidence="2">
    <location>
        <begin position="78"/>
        <end position="125"/>
    </location>
</feature>
<dbReference type="SUPFAM" id="SSF46689">
    <property type="entry name" value="Homeodomain-like"/>
    <property type="match status" value="1"/>
</dbReference>
<keyword evidence="6" id="KW-1185">Reference proteome</keyword>